<feature type="compositionally biased region" description="Basic and acidic residues" evidence="2">
    <location>
        <begin position="302"/>
        <end position="325"/>
    </location>
</feature>
<protein>
    <submittedName>
        <fullName evidence="4">Uncharacterized protein</fullName>
    </submittedName>
</protein>
<dbReference type="Proteomes" id="UP000885822">
    <property type="component" value="Unassembled WGS sequence"/>
</dbReference>
<gene>
    <name evidence="4" type="ORF">ENG92_01025</name>
</gene>
<feature type="region of interest" description="Disordered" evidence="2">
    <location>
        <begin position="294"/>
        <end position="325"/>
    </location>
</feature>
<comment type="caution">
    <text evidence="4">The sequence shown here is derived from an EMBL/GenBank/DDBJ whole genome shotgun (WGS) entry which is preliminary data.</text>
</comment>
<keyword evidence="3" id="KW-0472">Membrane</keyword>
<reference evidence="4" key="1">
    <citation type="journal article" date="2020" name="mSystems">
        <title>Genome- and Community-Level Interaction Insights into Carbon Utilization and Element Cycling Functions of Hydrothermarchaeota in Hydrothermal Sediment.</title>
        <authorList>
            <person name="Zhou Z."/>
            <person name="Liu Y."/>
            <person name="Xu W."/>
            <person name="Pan J."/>
            <person name="Luo Z.H."/>
            <person name="Li M."/>
        </authorList>
    </citation>
    <scope>NUCLEOTIDE SEQUENCE [LARGE SCALE GENOMIC DNA]</scope>
    <source>
        <strain evidence="4">HyVt-26</strain>
    </source>
</reference>
<feature type="coiled-coil region" evidence="1">
    <location>
        <begin position="32"/>
        <end position="95"/>
    </location>
</feature>
<keyword evidence="1" id="KW-0175">Coiled coil</keyword>
<evidence type="ECO:0000256" key="1">
    <source>
        <dbReference type="SAM" id="Coils"/>
    </source>
</evidence>
<name>A0A831NXQ0_9GAMM</name>
<evidence type="ECO:0000256" key="3">
    <source>
        <dbReference type="SAM" id="Phobius"/>
    </source>
</evidence>
<accession>A0A831NXQ0</accession>
<keyword evidence="3" id="KW-1133">Transmembrane helix</keyword>
<feature type="transmembrane region" description="Helical" evidence="3">
    <location>
        <begin position="6"/>
        <end position="29"/>
    </location>
</feature>
<feature type="coiled-coil region" evidence="1">
    <location>
        <begin position="149"/>
        <end position="237"/>
    </location>
</feature>
<keyword evidence="3" id="KW-0812">Transmembrane</keyword>
<proteinExistence type="predicted"/>
<dbReference type="EMBL" id="DRCV01000047">
    <property type="protein sequence ID" value="HDK37586.1"/>
    <property type="molecule type" value="Genomic_DNA"/>
</dbReference>
<sequence length="325" mass="36897">MDITPLLTPPVLALVAVLIAISIWIGYVLGKSSENKRKLEALEKAKKDAKNALLGLQETHNNAIETLKNTQANELEKEKKRFAQQLKELHQAQENVVTSLKNGHSEAEEKLRQDHAAVIEKMDSTHADTLNQLKQEQATAMESINSQHQQELQLLRQDHEQSMSALRQQTYQTVTQVKEDSERRIKEAEESHAAEVDQLNAKITKQRQQHEQLRNTIAELEAKVTDLKNEIRESKLNNMFSVSKSGEKLIRVVRSMQELASELDETSRTVTDGEYSFFEQIKDQRDRDVVLSLAGGTPSEKAVMEAEDTFRSEEEQSDEDKSPDA</sequence>
<evidence type="ECO:0000256" key="2">
    <source>
        <dbReference type="SAM" id="MobiDB-lite"/>
    </source>
</evidence>
<evidence type="ECO:0000313" key="4">
    <source>
        <dbReference type="EMBL" id="HDK37586.1"/>
    </source>
</evidence>
<organism evidence="4">
    <name type="scientific">Thiolapillus brandeum</name>
    <dbReference type="NCBI Taxonomy" id="1076588"/>
    <lineage>
        <taxon>Bacteria</taxon>
        <taxon>Pseudomonadati</taxon>
        <taxon>Pseudomonadota</taxon>
        <taxon>Gammaproteobacteria</taxon>
        <taxon>Chromatiales</taxon>
        <taxon>Sedimenticolaceae</taxon>
        <taxon>Thiolapillus</taxon>
    </lineage>
</organism>
<dbReference type="AlphaFoldDB" id="A0A831NXQ0"/>